<feature type="transmembrane region" description="Helical" evidence="14">
    <location>
        <begin position="342"/>
        <end position="361"/>
    </location>
</feature>
<evidence type="ECO:0000256" key="13">
    <source>
        <dbReference type="SAM" id="MobiDB-lite"/>
    </source>
</evidence>
<dbReference type="GO" id="GO:0001607">
    <property type="term" value="F:neuromedin U receptor activity"/>
    <property type="evidence" value="ECO:0007669"/>
    <property type="project" value="InterPro"/>
</dbReference>
<keyword evidence="9 12" id="KW-0675">Receptor</keyword>
<feature type="transmembrane region" description="Helical" evidence="14">
    <location>
        <begin position="108"/>
        <end position="126"/>
    </location>
</feature>
<evidence type="ECO:0000256" key="11">
    <source>
        <dbReference type="ARBA" id="ARBA00023224"/>
    </source>
</evidence>
<feature type="region of interest" description="Disordered" evidence="13">
    <location>
        <begin position="392"/>
        <end position="413"/>
    </location>
</feature>
<keyword evidence="6 12" id="KW-0297">G-protein coupled receptor</keyword>
<evidence type="ECO:0000256" key="12">
    <source>
        <dbReference type="RuleBase" id="RU000688"/>
    </source>
</evidence>
<comment type="subcellular location">
    <subcellularLocation>
        <location evidence="1">Cell membrane</location>
        <topology evidence="1">Multi-pass membrane protein</topology>
    </subcellularLocation>
</comment>
<feature type="transmembrane region" description="Helical" evidence="14">
    <location>
        <begin position="304"/>
        <end position="322"/>
    </location>
</feature>
<keyword evidence="8" id="KW-1015">Disulfide bond</keyword>
<dbReference type="PROSITE" id="PS00237">
    <property type="entry name" value="G_PROTEIN_RECEP_F1_1"/>
    <property type="match status" value="1"/>
</dbReference>
<keyword evidence="5 14" id="KW-1133">Transmembrane helix</keyword>
<comment type="caution">
    <text evidence="16">The sequence shown here is derived from an EMBL/GenBank/DDBJ whole genome shotgun (WGS) entry which is preliminary data.</text>
</comment>
<evidence type="ECO:0000256" key="9">
    <source>
        <dbReference type="ARBA" id="ARBA00023170"/>
    </source>
</evidence>
<dbReference type="InterPro" id="IPR005390">
    <property type="entry name" value="NeuromedU_rcpt"/>
</dbReference>
<dbReference type="PROSITE" id="PS50262">
    <property type="entry name" value="G_PROTEIN_RECEP_F1_2"/>
    <property type="match status" value="1"/>
</dbReference>
<feature type="transmembrane region" description="Helical" evidence="14">
    <location>
        <begin position="189"/>
        <end position="209"/>
    </location>
</feature>
<dbReference type="SUPFAM" id="SSF81321">
    <property type="entry name" value="Family A G protein-coupled receptor-like"/>
    <property type="match status" value="1"/>
</dbReference>
<evidence type="ECO:0000256" key="4">
    <source>
        <dbReference type="ARBA" id="ARBA00022692"/>
    </source>
</evidence>
<evidence type="ECO:0000256" key="3">
    <source>
        <dbReference type="ARBA" id="ARBA00022475"/>
    </source>
</evidence>
<sequence>MIENDDGLTIDTLSVTYRDVNDNIESNNNDLSLRLNNNYTNILANLFATTTVDTDGNFNQTFQRRDTLYIVIPITIIYSTIFFTGLIGNVSTCVVIAKNRSMHTATNYYLFSLAVSDLLLLVSGLPPEMYYIWSHFPYVFGEAFCIIQSFAAETSANATVLTITAFTVERYVAICHPFLSHTKSKLSRAIKYVVFIWLLALCLAIPQAIQFGVVYSHEINGTMIQDTAMCSVKWMIIEHAFEISTILFFVLPMTIIIVLYILIGIKLRHSRLLMAVKQNKRNPFPGCLNHVDSGRSRGLAQRNVIRMLVAVVVAFFICWAPFHAQRLLAVYAQNTNAVEPHPLLITVYTTLTYISGIFYYLSTTVNPLLYNIMSNKFREAFKIMLAEHCGGGGGSRRGGSNRRSLEKTCPRRQTYSSLSPYQNKLNLKQLEHRSGSSASDDMPHLSSHLEQLTQDEKNQQQPQELQQQMLIKVQKSSDQNHVINWPMKNSEIRSCHRSDLHEVTLVTSLANDVNEGCNNIGGVSHVLNRHFIKDQTPVRSVTIGILAERLRHRTRGLFTPQHMKSSSRPKFKCASGLPQSSRNHQLKLQSRLSTESANTISNTSLQDMDTTEFSGSELSHCMGEMNSEIAT</sequence>
<feature type="domain" description="G-protein coupled receptors family 1 profile" evidence="15">
    <location>
        <begin position="88"/>
        <end position="370"/>
    </location>
</feature>
<protein>
    <recommendedName>
        <fullName evidence="15">G-protein coupled receptors family 1 profile domain-containing protein</fullName>
    </recommendedName>
</protein>
<reference evidence="16" key="1">
    <citation type="journal article" date="2023" name="bioRxiv">
        <title>Scaffold-level genome assemblies of two parasitoid biocontrol wasps reveal the parthenogenesis mechanism and an associated novel virus.</title>
        <authorList>
            <person name="Inwood S."/>
            <person name="Skelly J."/>
            <person name="Guhlin J."/>
            <person name="Harrop T."/>
            <person name="Goldson S."/>
            <person name="Dearden P."/>
        </authorList>
    </citation>
    <scope>NUCLEOTIDE SEQUENCE</scope>
    <source>
        <strain evidence="16">Irish</strain>
        <tissue evidence="16">Whole body</tissue>
    </source>
</reference>
<keyword evidence="17" id="KW-1185">Reference proteome</keyword>
<dbReference type="InterPro" id="IPR017452">
    <property type="entry name" value="GPCR_Rhodpsn_7TM"/>
</dbReference>
<dbReference type="PANTHER" id="PTHR24243:SF208">
    <property type="entry name" value="PYROKININ-1 RECEPTOR"/>
    <property type="match status" value="1"/>
</dbReference>
<evidence type="ECO:0000256" key="8">
    <source>
        <dbReference type="ARBA" id="ARBA00023157"/>
    </source>
</evidence>
<keyword evidence="7 14" id="KW-0472">Membrane</keyword>
<dbReference type="PRINTS" id="PR00237">
    <property type="entry name" value="GPCRRHODOPSN"/>
</dbReference>
<comment type="similarity">
    <text evidence="2 12">Belongs to the G-protein coupled receptor 1 family.</text>
</comment>
<evidence type="ECO:0000256" key="1">
    <source>
        <dbReference type="ARBA" id="ARBA00004651"/>
    </source>
</evidence>
<accession>A0AA39F784</accession>
<feature type="region of interest" description="Disordered" evidence="13">
    <location>
        <begin position="560"/>
        <end position="583"/>
    </location>
</feature>
<dbReference type="GO" id="GO:0005886">
    <property type="term" value="C:plasma membrane"/>
    <property type="evidence" value="ECO:0007669"/>
    <property type="project" value="UniProtKB-SubCell"/>
</dbReference>
<keyword evidence="4 12" id="KW-0812">Transmembrane</keyword>
<dbReference type="EMBL" id="JAQQBS010001422">
    <property type="protein sequence ID" value="KAK0164237.1"/>
    <property type="molecule type" value="Genomic_DNA"/>
</dbReference>
<keyword evidence="3" id="KW-1003">Cell membrane</keyword>
<dbReference type="InterPro" id="IPR000276">
    <property type="entry name" value="GPCR_Rhodpsn"/>
</dbReference>
<proteinExistence type="inferred from homology"/>
<keyword evidence="10" id="KW-0325">Glycoprotein</keyword>
<evidence type="ECO:0000256" key="7">
    <source>
        <dbReference type="ARBA" id="ARBA00023136"/>
    </source>
</evidence>
<dbReference type="CDD" id="cd15134">
    <property type="entry name" value="7tmA_capaR"/>
    <property type="match status" value="1"/>
</dbReference>
<gene>
    <name evidence="16" type="ORF">PV328_002886</name>
</gene>
<evidence type="ECO:0000256" key="6">
    <source>
        <dbReference type="ARBA" id="ARBA00023040"/>
    </source>
</evidence>
<dbReference type="Proteomes" id="UP001168990">
    <property type="component" value="Unassembled WGS sequence"/>
</dbReference>
<evidence type="ECO:0000313" key="16">
    <source>
        <dbReference type="EMBL" id="KAK0164237.1"/>
    </source>
</evidence>
<evidence type="ECO:0000256" key="14">
    <source>
        <dbReference type="SAM" id="Phobius"/>
    </source>
</evidence>
<feature type="transmembrane region" description="Helical" evidence="14">
    <location>
        <begin position="243"/>
        <end position="265"/>
    </location>
</feature>
<dbReference type="PRINTS" id="PR01565">
    <property type="entry name" value="NEUROMEDINUR"/>
</dbReference>
<keyword evidence="11 12" id="KW-0807">Transducer</keyword>
<dbReference type="AlphaFoldDB" id="A0AA39F784"/>
<name>A0AA39F784_9HYME</name>
<dbReference type="Pfam" id="PF00001">
    <property type="entry name" value="7tm_1"/>
    <property type="match status" value="1"/>
</dbReference>
<dbReference type="PANTHER" id="PTHR24243">
    <property type="entry name" value="G-PROTEIN COUPLED RECEPTOR"/>
    <property type="match status" value="1"/>
</dbReference>
<evidence type="ECO:0000313" key="17">
    <source>
        <dbReference type="Proteomes" id="UP001168990"/>
    </source>
</evidence>
<dbReference type="Gene3D" id="1.20.1070.10">
    <property type="entry name" value="Rhodopsin 7-helix transmembrane proteins"/>
    <property type="match status" value="1"/>
</dbReference>
<reference evidence="16" key="2">
    <citation type="submission" date="2023-03" db="EMBL/GenBank/DDBJ databases">
        <authorList>
            <person name="Inwood S.N."/>
            <person name="Skelly J.G."/>
            <person name="Guhlin J."/>
            <person name="Harrop T.W.R."/>
            <person name="Goldson S.G."/>
            <person name="Dearden P.K."/>
        </authorList>
    </citation>
    <scope>NUCLEOTIDE SEQUENCE</scope>
    <source>
        <strain evidence="16">Irish</strain>
        <tissue evidence="16">Whole body</tissue>
    </source>
</reference>
<evidence type="ECO:0000256" key="5">
    <source>
        <dbReference type="ARBA" id="ARBA00022989"/>
    </source>
</evidence>
<evidence type="ECO:0000256" key="10">
    <source>
        <dbReference type="ARBA" id="ARBA00023180"/>
    </source>
</evidence>
<evidence type="ECO:0000256" key="2">
    <source>
        <dbReference type="ARBA" id="ARBA00010663"/>
    </source>
</evidence>
<evidence type="ECO:0000259" key="15">
    <source>
        <dbReference type="PROSITE" id="PS50262"/>
    </source>
</evidence>
<organism evidence="16 17">
    <name type="scientific">Microctonus aethiopoides</name>
    <dbReference type="NCBI Taxonomy" id="144406"/>
    <lineage>
        <taxon>Eukaryota</taxon>
        <taxon>Metazoa</taxon>
        <taxon>Ecdysozoa</taxon>
        <taxon>Arthropoda</taxon>
        <taxon>Hexapoda</taxon>
        <taxon>Insecta</taxon>
        <taxon>Pterygota</taxon>
        <taxon>Neoptera</taxon>
        <taxon>Endopterygota</taxon>
        <taxon>Hymenoptera</taxon>
        <taxon>Apocrita</taxon>
        <taxon>Ichneumonoidea</taxon>
        <taxon>Braconidae</taxon>
        <taxon>Euphorinae</taxon>
        <taxon>Microctonus</taxon>
    </lineage>
</organism>
<feature type="transmembrane region" description="Helical" evidence="14">
    <location>
        <begin position="68"/>
        <end position="96"/>
    </location>
</feature>